<protein>
    <submittedName>
        <fullName evidence="1">Uncharacterized protein</fullName>
    </submittedName>
</protein>
<proteinExistence type="predicted"/>
<dbReference type="Proteomes" id="UP000007887">
    <property type="component" value="Chromosome"/>
</dbReference>
<accession>I0GQB9</accession>
<dbReference type="EMBL" id="AP012292">
    <property type="protein sequence ID" value="BAL82956.1"/>
    <property type="molecule type" value="Genomic_DNA"/>
</dbReference>
<evidence type="ECO:0000313" key="2">
    <source>
        <dbReference type="Proteomes" id="UP000007887"/>
    </source>
</evidence>
<dbReference type="OrthoDB" id="552713at2"/>
<dbReference type="AlphaFoldDB" id="I0GQB9"/>
<name>I0GQB9_SELRL</name>
<dbReference type="RefSeq" id="WP_014424393.1">
    <property type="nucleotide sequence ID" value="NC_017068.1"/>
</dbReference>
<dbReference type="PATRIC" id="fig|927704.6.peg.1283"/>
<evidence type="ECO:0000313" key="1">
    <source>
        <dbReference type="EMBL" id="BAL82956.1"/>
    </source>
</evidence>
<organism evidence="1 2">
    <name type="scientific">Selenomonas ruminantium subsp. lactilytica (strain NBRC 103574 / TAM6421)</name>
    <dbReference type="NCBI Taxonomy" id="927704"/>
    <lineage>
        <taxon>Bacteria</taxon>
        <taxon>Bacillati</taxon>
        <taxon>Bacillota</taxon>
        <taxon>Negativicutes</taxon>
        <taxon>Selenomonadales</taxon>
        <taxon>Selenomonadaceae</taxon>
        <taxon>Selenomonas</taxon>
    </lineage>
</organism>
<dbReference type="eggNOG" id="ENOG5032U0J">
    <property type="taxonomic scope" value="Bacteria"/>
</dbReference>
<gene>
    <name evidence="1" type="ordered locus">SELR_12480</name>
</gene>
<dbReference type="HOGENOM" id="CLU_481357_0_0_9"/>
<dbReference type="KEGG" id="sri:SELR_12480"/>
<reference evidence="1 2" key="1">
    <citation type="submission" date="2011-10" db="EMBL/GenBank/DDBJ databases">
        <title>Whole genome sequence of Selenomonas ruminantium subsp. lactilytica TAM6421.</title>
        <authorList>
            <person name="Oguchi A."/>
            <person name="Ankai A."/>
            <person name="Kaneko J."/>
            <person name="Yamada-Narita S."/>
            <person name="Fukui S."/>
            <person name="Takahashi M."/>
            <person name="Onodera T."/>
            <person name="Kojima S."/>
            <person name="Fushimi T."/>
            <person name="Abe N."/>
            <person name="Kamio Y."/>
            <person name="Yamazaki S."/>
            <person name="Fujita N."/>
        </authorList>
    </citation>
    <scope>NUCLEOTIDE SEQUENCE [LARGE SCALE GENOMIC DNA]</scope>
    <source>
        <strain evidence="2">NBRC 103574 / TAM6421</strain>
    </source>
</reference>
<sequence length="566" mass="63930">MNTTINIGDRFGHLTVIAKDPRSLHRGSWLCRCDCGKEIYVITSDLVRGIKSCGCSHFSDKYSSIDLTGQRFGHLTVISRDNSARNNTKWLCHCDCGNDVYFYTGPLIKGKRRSCGCKTGTKEIQNLDLVGQRFGYLTVIVRDSRPRRTSSWLCRCDCGKEIYLLTSDLRGGVKSCGCSQRVRKYTLFDLTGRQFGHLKVIARHPDPLHKSQWLCRCDCGNEGYFSATSLITGRRRSCGCVTGTNYLNTLNLVGERFGHLTVIARNKNPLYRSNWLCRCDCGNEVYLRTSLLLKGLRSCGCHTGTSELEIIDLIGQKFGRLTVISRHRNPKRTRTWICRCECGNEVSLTTSRLLNGHDISCGCSRSRNRKFHIPDLIGKHIKHLTVISHSNNPLRKSSWICRCDCGNTFEVTTSAFLRGAYSSCGCLKSIRDKASIDLTGKRFGHLTVIARSSDTDYKSKWHCFCDCGNDVYLSTSQLINNQKATCGRNCKYLRLQNKETLIGKRFHHLTVKRILEISPHDFRLLCLCDCGEYTLATTSQLTQGIKRSCGCNLKKWPLHGSQQPKS</sequence>